<dbReference type="GO" id="GO:0033214">
    <property type="term" value="P:siderophore-iron import into cell"/>
    <property type="evidence" value="ECO:0007669"/>
    <property type="project" value="TreeGrafter"/>
</dbReference>
<keyword evidence="3" id="KW-0813">Transport</keyword>
<dbReference type="InterPro" id="IPR000522">
    <property type="entry name" value="ABC_transptr_permease_BtuC"/>
</dbReference>
<comment type="similarity">
    <text evidence="2">Belongs to the binding-protein-dependent transport system permease family. FecCD subfamily.</text>
</comment>
<accession>A0A7K1LJ28</accession>
<proteinExistence type="inferred from homology"/>
<feature type="transmembrane region" description="Helical" evidence="8">
    <location>
        <begin position="289"/>
        <end position="307"/>
    </location>
</feature>
<keyword evidence="5 8" id="KW-0812">Transmembrane</keyword>
<name>A0A7K1LJ28_9MICC</name>
<dbReference type="FunFam" id="1.10.3470.10:FF:000001">
    <property type="entry name" value="Vitamin B12 ABC transporter permease BtuC"/>
    <property type="match status" value="1"/>
</dbReference>
<dbReference type="PANTHER" id="PTHR30472:SF1">
    <property type="entry name" value="FE(3+) DICITRATE TRANSPORT SYSTEM PERMEASE PROTEIN FECC-RELATED"/>
    <property type="match status" value="1"/>
</dbReference>
<dbReference type="Gene3D" id="1.10.3470.10">
    <property type="entry name" value="ABC transporter involved in vitamin B12 uptake, BtuC"/>
    <property type="match status" value="1"/>
</dbReference>
<evidence type="ECO:0000256" key="8">
    <source>
        <dbReference type="SAM" id="Phobius"/>
    </source>
</evidence>
<feature type="transmembrane region" description="Helical" evidence="8">
    <location>
        <begin position="72"/>
        <end position="92"/>
    </location>
</feature>
<organism evidence="9 10">
    <name type="scientific">Rothia koreensis</name>
    <dbReference type="NCBI Taxonomy" id="592378"/>
    <lineage>
        <taxon>Bacteria</taxon>
        <taxon>Bacillati</taxon>
        <taxon>Actinomycetota</taxon>
        <taxon>Actinomycetes</taxon>
        <taxon>Micrococcales</taxon>
        <taxon>Micrococcaceae</taxon>
        <taxon>Rothia</taxon>
    </lineage>
</organism>
<reference evidence="9 10" key="1">
    <citation type="submission" date="2019-12" db="EMBL/GenBank/DDBJ databases">
        <authorList>
            <person name="Li J."/>
            <person name="Shi Y."/>
            <person name="Xu G."/>
            <person name="Xiao D."/>
            <person name="Ran X."/>
        </authorList>
    </citation>
    <scope>NUCLEOTIDE SEQUENCE [LARGE SCALE GENOMIC DNA]</scope>
    <source>
        <strain evidence="9 10">JCM 15915</strain>
    </source>
</reference>
<feature type="transmembrane region" description="Helical" evidence="8">
    <location>
        <begin position="104"/>
        <end position="125"/>
    </location>
</feature>
<dbReference type="RefSeq" id="WP_129314574.1">
    <property type="nucleotide sequence ID" value="NZ_CP197643.1"/>
</dbReference>
<dbReference type="CDD" id="cd06550">
    <property type="entry name" value="TM_ABC_iron-siderophores_like"/>
    <property type="match status" value="1"/>
</dbReference>
<feature type="transmembrane region" description="Helical" evidence="8">
    <location>
        <begin position="21"/>
        <end position="41"/>
    </location>
</feature>
<dbReference type="EMBL" id="WOGT01000004">
    <property type="protein sequence ID" value="MUN55178.1"/>
    <property type="molecule type" value="Genomic_DNA"/>
</dbReference>
<feature type="transmembrane region" description="Helical" evidence="8">
    <location>
        <begin position="319"/>
        <end position="338"/>
    </location>
</feature>
<dbReference type="Pfam" id="PF01032">
    <property type="entry name" value="FecCD"/>
    <property type="match status" value="1"/>
</dbReference>
<comment type="subcellular location">
    <subcellularLocation>
        <location evidence="1">Cell membrane</location>
        <topology evidence="1">Multi-pass membrane protein</topology>
    </subcellularLocation>
</comment>
<gene>
    <name evidence="9" type="ORF">GMA10_08130</name>
</gene>
<comment type="caution">
    <text evidence="9">The sequence shown here is derived from an EMBL/GenBank/DDBJ whole genome shotgun (WGS) entry which is preliminary data.</text>
</comment>
<evidence type="ECO:0000256" key="2">
    <source>
        <dbReference type="ARBA" id="ARBA00007935"/>
    </source>
</evidence>
<dbReference type="GO" id="GO:0022857">
    <property type="term" value="F:transmembrane transporter activity"/>
    <property type="evidence" value="ECO:0007669"/>
    <property type="project" value="InterPro"/>
</dbReference>
<dbReference type="AlphaFoldDB" id="A0A7K1LJ28"/>
<keyword evidence="4" id="KW-1003">Cell membrane</keyword>
<dbReference type="SUPFAM" id="SSF81345">
    <property type="entry name" value="ABC transporter involved in vitamin B12 uptake, BtuC"/>
    <property type="match status" value="1"/>
</dbReference>
<feature type="transmembrane region" description="Helical" evidence="8">
    <location>
        <begin position="250"/>
        <end position="277"/>
    </location>
</feature>
<keyword evidence="6 8" id="KW-1133">Transmembrane helix</keyword>
<evidence type="ECO:0000256" key="4">
    <source>
        <dbReference type="ARBA" id="ARBA00022475"/>
    </source>
</evidence>
<dbReference type="Proteomes" id="UP000462152">
    <property type="component" value="Unassembled WGS sequence"/>
</dbReference>
<keyword evidence="10" id="KW-1185">Reference proteome</keyword>
<dbReference type="InterPro" id="IPR037294">
    <property type="entry name" value="ABC_BtuC-like"/>
</dbReference>
<sequence>MSAAAESVRQSTPVRRRSRRGLVLVGVLALFVVAVIGSLLIGSKPVDPVTAGRALFHPDAGSSESVLMANRLSRTVIGIVIGAVLAAAGAAMQGVTRNPLGDPAILGINSGATCLVVVGIATVGASGAGTYAVWAVIGAALAAVLVYSIASIGRSGATPVKLALVGAAFSAGAMSITNAMILQGQDTLDEFRHWQIGSLSRSTYGDLLSVLPLVVIGVVLTVGLASSINNFALGDDMAQSLGEKVALKRFVIFVGITLLCGAAVALAGPIAFLGLMIPHALRAVLGPDYRWIMPLSLGAGPVILLWADVVGRVLLPPTEIEVGVTMAIVGVPIFIYLIRTRKAVNL</sequence>
<evidence type="ECO:0000256" key="5">
    <source>
        <dbReference type="ARBA" id="ARBA00022692"/>
    </source>
</evidence>
<feature type="transmembrane region" description="Helical" evidence="8">
    <location>
        <begin position="207"/>
        <end position="229"/>
    </location>
</feature>
<evidence type="ECO:0000313" key="9">
    <source>
        <dbReference type="EMBL" id="MUN55178.1"/>
    </source>
</evidence>
<keyword evidence="7 8" id="KW-0472">Membrane</keyword>
<evidence type="ECO:0000256" key="1">
    <source>
        <dbReference type="ARBA" id="ARBA00004651"/>
    </source>
</evidence>
<dbReference type="GO" id="GO:0005886">
    <property type="term" value="C:plasma membrane"/>
    <property type="evidence" value="ECO:0007669"/>
    <property type="project" value="UniProtKB-SubCell"/>
</dbReference>
<dbReference type="OrthoDB" id="9782305at2"/>
<evidence type="ECO:0000313" key="10">
    <source>
        <dbReference type="Proteomes" id="UP000462152"/>
    </source>
</evidence>
<evidence type="ECO:0000256" key="6">
    <source>
        <dbReference type="ARBA" id="ARBA00022989"/>
    </source>
</evidence>
<evidence type="ECO:0000256" key="7">
    <source>
        <dbReference type="ARBA" id="ARBA00023136"/>
    </source>
</evidence>
<evidence type="ECO:0000256" key="3">
    <source>
        <dbReference type="ARBA" id="ARBA00022448"/>
    </source>
</evidence>
<feature type="transmembrane region" description="Helical" evidence="8">
    <location>
        <begin position="131"/>
        <end position="150"/>
    </location>
</feature>
<dbReference type="PANTHER" id="PTHR30472">
    <property type="entry name" value="FERRIC ENTEROBACTIN TRANSPORT SYSTEM PERMEASE PROTEIN"/>
    <property type="match status" value="1"/>
</dbReference>
<protein>
    <submittedName>
        <fullName evidence="9">Iron chelate uptake ABC transporter family permease subunit</fullName>
    </submittedName>
</protein>
<feature type="transmembrane region" description="Helical" evidence="8">
    <location>
        <begin position="162"/>
        <end position="182"/>
    </location>
</feature>